<keyword evidence="2" id="KW-0547">Nucleotide-binding</keyword>
<dbReference type="InterPro" id="IPR056789">
    <property type="entry name" value="LRR_R13L1-DRL21"/>
</dbReference>
<dbReference type="Pfam" id="PF18052">
    <property type="entry name" value="Rx_N"/>
    <property type="match status" value="1"/>
</dbReference>
<dbReference type="EMBL" id="JACGCM010001209">
    <property type="protein sequence ID" value="KAF6159030.1"/>
    <property type="molecule type" value="Genomic_DNA"/>
</dbReference>
<evidence type="ECO:0000256" key="3">
    <source>
        <dbReference type="ARBA" id="ARBA00022821"/>
    </source>
</evidence>
<keyword evidence="3" id="KW-0611">Plant defense</keyword>
<evidence type="ECO:0008006" key="8">
    <source>
        <dbReference type="Google" id="ProtNLM"/>
    </source>
</evidence>
<evidence type="ECO:0000313" key="7">
    <source>
        <dbReference type="Proteomes" id="UP000541444"/>
    </source>
</evidence>
<organism evidence="6 7">
    <name type="scientific">Kingdonia uniflora</name>
    <dbReference type="NCBI Taxonomy" id="39325"/>
    <lineage>
        <taxon>Eukaryota</taxon>
        <taxon>Viridiplantae</taxon>
        <taxon>Streptophyta</taxon>
        <taxon>Embryophyta</taxon>
        <taxon>Tracheophyta</taxon>
        <taxon>Spermatophyta</taxon>
        <taxon>Magnoliopsida</taxon>
        <taxon>Ranunculales</taxon>
        <taxon>Circaeasteraceae</taxon>
        <taxon>Kingdonia</taxon>
    </lineage>
</organism>
<evidence type="ECO:0000256" key="2">
    <source>
        <dbReference type="ARBA" id="ARBA00022741"/>
    </source>
</evidence>
<reference evidence="6 7" key="1">
    <citation type="journal article" date="2020" name="IScience">
        <title>Genome Sequencing of the Endangered Kingdonia uniflora (Circaeasteraceae, Ranunculales) Reveals Potential Mechanisms of Evolutionary Specialization.</title>
        <authorList>
            <person name="Sun Y."/>
            <person name="Deng T."/>
            <person name="Zhang A."/>
            <person name="Moore M.J."/>
            <person name="Landis J.B."/>
            <person name="Lin N."/>
            <person name="Zhang H."/>
            <person name="Zhang X."/>
            <person name="Huang J."/>
            <person name="Zhang X."/>
            <person name="Sun H."/>
            <person name="Wang H."/>
        </authorList>
    </citation>
    <scope>NUCLEOTIDE SEQUENCE [LARGE SCALE GENOMIC DNA]</scope>
    <source>
        <strain evidence="6">TB1705</strain>
        <tissue evidence="6">Leaf</tissue>
    </source>
</reference>
<dbReference type="PANTHER" id="PTHR47186">
    <property type="entry name" value="LEUCINE-RICH REPEAT-CONTAINING PROTEIN 57"/>
    <property type="match status" value="1"/>
</dbReference>
<evidence type="ECO:0000259" key="5">
    <source>
        <dbReference type="Pfam" id="PF25019"/>
    </source>
</evidence>
<protein>
    <recommendedName>
        <fullName evidence="8">Rx N-terminal domain-containing protein</fullName>
    </recommendedName>
</protein>
<comment type="caution">
    <text evidence="6">The sequence shown here is derived from an EMBL/GenBank/DDBJ whole genome shotgun (WGS) entry which is preliminary data.</text>
</comment>
<evidence type="ECO:0000313" key="6">
    <source>
        <dbReference type="EMBL" id="KAF6159030.1"/>
    </source>
</evidence>
<keyword evidence="1" id="KW-0677">Repeat</keyword>
<dbReference type="OrthoDB" id="5279713at2759"/>
<dbReference type="InterPro" id="IPR038005">
    <property type="entry name" value="RX-like_CC"/>
</dbReference>
<proteinExistence type="predicted"/>
<evidence type="ECO:0000256" key="1">
    <source>
        <dbReference type="ARBA" id="ARBA00022737"/>
    </source>
</evidence>
<sequence>MVVGVKEEIEKLRSTLIAIQAVLHDADRKQVQDQRVKVWLERLKEVVYEVEDILDNWNTKIIQSKIKKYSESSSKKVCSHLFYPCFCFKNSVLLRHTVGRKIKRIREKLDSIASDKNNYGLANASLRSLSKFIVSKGCKLGDLKGLNLIQGSIEISGLWRVESMNKAKKVHLANKRGIHALTLDSGPHVLSFLDVSEVDKERMEGVLEGLQPDQNLEELKINGYPGSKLPSWMMSDLALFSKLRTLELLYLNQCTKLPSLGKLPFLEVLNIQRMKSVRRLGLDFLGISDIEEEDINASSINRRQLIVFPKLIKLELGWMSELEEWVLPFERRDTLQIMPRLRSLTIGWAPKLKVLPALGRLESLEELTIRASPKVPDCLGYKKAKSKVV</sequence>
<dbReference type="Proteomes" id="UP000541444">
    <property type="component" value="Unassembled WGS sequence"/>
</dbReference>
<dbReference type="PANTHER" id="PTHR47186:SF30">
    <property type="entry name" value="EF-HAND DOMAIN-CONTAINING PROTEIN"/>
    <property type="match status" value="1"/>
</dbReference>
<dbReference type="GO" id="GO:0000166">
    <property type="term" value="F:nucleotide binding"/>
    <property type="evidence" value="ECO:0007669"/>
    <property type="project" value="UniProtKB-KW"/>
</dbReference>
<feature type="domain" description="R13L1/DRL21-like LRR repeat region" evidence="5">
    <location>
        <begin position="140"/>
        <end position="274"/>
    </location>
</feature>
<dbReference type="InterPro" id="IPR032675">
    <property type="entry name" value="LRR_dom_sf"/>
</dbReference>
<gene>
    <name evidence="6" type="ORF">GIB67_022185</name>
</gene>
<feature type="domain" description="Disease resistance N-terminal" evidence="4">
    <location>
        <begin position="3"/>
        <end position="75"/>
    </location>
</feature>
<dbReference type="InterPro" id="IPR041118">
    <property type="entry name" value="Rx_N"/>
</dbReference>
<dbReference type="Gene3D" id="3.80.10.10">
    <property type="entry name" value="Ribonuclease Inhibitor"/>
    <property type="match status" value="1"/>
</dbReference>
<keyword evidence="7" id="KW-1185">Reference proteome</keyword>
<dbReference type="AlphaFoldDB" id="A0A7J7MW75"/>
<dbReference type="SUPFAM" id="SSF52058">
    <property type="entry name" value="L domain-like"/>
    <property type="match status" value="1"/>
</dbReference>
<dbReference type="GO" id="GO:0006952">
    <property type="term" value="P:defense response"/>
    <property type="evidence" value="ECO:0007669"/>
    <property type="project" value="UniProtKB-KW"/>
</dbReference>
<dbReference type="CDD" id="cd14798">
    <property type="entry name" value="RX-CC_like"/>
    <property type="match status" value="1"/>
</dbReference>
<accession>A0A7J7MW75</accession>
<evidence type="ECO:0000259" key="4">
    <source>
        <dbReference type="Pfam" id="PF18052"/>
    </source>
</evidence>
<name>A0A7J7MW75_9MAGN</name>
<dbReference type="Pfam" id="PF25019">
    <property type="entry name" value="LRR_R13L1-DRL21"/>
    <property type="match status" value="1"/>
</dbReference>
<dbReference type="Gene3D" id="1.20.5.4130">
    <property type="match status" value="1"/>
</dbReference>